<dbReference type="GO" id="GO:0016020">
    <property type="term" value="C:membrane"/>
    <property type="evidence" value="ECO:0007669"/>
    <property type="project" value="UniProtKB-SubCell"/>
</dbReference>
<keyword evidence="4 5" id="KW-0472">Membrane</keyword>
<keyword evidence="2 5" id="KW-0812">Transmembrane</keyword>
<feature type="domain" description="Major facilitator superfamily (MFS) profile" evidence="6">
    <location>
        <begin position="1"/>
        <end position="454"/>
    </location>
</feature>
<dbReference type="PROSITE" id="PS50850">
    <property type="entry name" value="MFS"/>
    <property type="match status" value="1"/>
</dbReference>
<dbReference type="Proteomes" id="UP000218231">
    <property type="component" value="Unassembled WGS sequence"/>
</dbReference>
<dbReference type="InterPro" id="IPR020846">
    <property type="entry name" value="MFS_dom"/>
</dbReference>
<name>A0A2A2KMH1_9BILA</name>
<comment type="caution">
    <text evidence="7">The sequence shown here is derived from an EMBL/GenBank/DDBJ whole genome shotgun (WGS) entry which is preliminary data.</text>
</comment>
<evidence type="ECO:0000256" key="3">
    <source>
        <dbReference type="ARBA" id="ARBA00022989"/>
    </source>
</evidence>
<sequence length="483" mass="54598">MKFDDFLIQYFGKLGRCALLNEPADAEFYTTSSISMMTNCKDANGNLVQFITNDTKGIKCDYYEQCTPDASTICDRRVYDHSHVEYSATERWNLVCNDGKWLRAHIGALYFVGQMIGSTLFGVLSDKIGRKKTFCMSTMLLIVCGIGEAFAPWLWLYGILKMGTGMAHLGCVLIGCVLTMESVSPEHRRIPSIMIGIGLGLGGKRYEEADRVFQRAAKCNRKTIPEKWWEDIIEDDSTTNFSESYSKSDNQNPQSNPIIRHVSVISQLFRTPELRKRTLVGIFIWIVVSMIFYGVSTKPDILGGDIYLTYIFVSVIEILAVFIVYYLVNRIGRRFLLSGGFFLSGLGLLISWSIDHFEFGKSIIIQMILTTFSMCAITIAFSVVYIHFPELYPTTIRNTAMGFFGTLARLGAISASYIVSWMAEKYGKNLMIIPFTVSSIACAILALVFLPETTGRPMPDHIKEIEDEYSRNYSTKKNKVDRF</sequence>
<protein>
    <recommendedName>
        <fullName evidence="6">Major facilitator superfamily (MFS) profile domain-containing protein</fullName>
    </recommendedName>
</protein>
<evidence type="ECO:0000256" key="2">
    <source>
        <dbReference type="ARBA" id="ARBA00022692"/>
    </source>
</evidence>
<feature type="transmembrane region" description="Helical" evidence="5">
    <location>
        <begin position="431"/>
        <end position="450"/>
    </location>
</feature>
<feature type="transmembrane region" description="Helical" evidence="5">
    <location>
        <begin position="101"/>
        <end position="124"/>
    </location>
</feature>
<evidence type="ECO:0000256" key="4">
    <source>
        <dbReference type="ARBA" id="ARBA00023136"/>
    </source>
</evidence>
<evidence type="ECO:0000256" key="1">
    <source>
        <dbReference type="ARBA" id="ARBA00004141"/>
    </source>
</evidence>
<feature type="transmembrane region" description="Helical" evidence="5">
    <location>
        <begin position="278"/>
        <end position="295"/>
    </location>
</feature>
<dbReference type="OrthoDB" id="3936150at2759"/>
<organism evidence="7 8">
    <name type="scientific">Diploscapter pachys</name>
    <dbReference type="NCBI Taxonomy" id="2018661"/>
    <lineage>
        <taxon>Eukaryota</taxon>
        <taxon>Metazoa</taxon>
        <taxon>Ecdysozoa</taxon>
        <taxon>Nematoda</taxon>
        <taxon>Chromadorea</taxon>
        <taxon>Rhabditida</taxon>
        <taxon>Rhabditina</taxon>
        <taxon>Rhabditomorpha</taxon>
        <taxon>Rhabditoidea</taxon>
        <taxon>Rhabditidae</taxon>
        <taxon>Diploscapter</taxon>
    </lineage>
</organism>
<dbReference type="Gene3D" id="1.20.1250.20">
    <property type="entry name" value="MFS general substrate transporter like domains"/>
    <property type="match status" value="2"/>
</dbReference>
<feature type="transmembrane region" description="Helical" evidence="5">
    <location>
        <begin position="136"/>
        <end position="156"/>
    </location>
</feature>
<feature type="transmembrane region" description="Helical" evidence="5">
    <location>
        <begin position="335"/>
        <end position="352"/>
    </location>
</feature>
<dbReference type="AlphaFoldDB" id="A0A2A2KMH1"/>
<feature type="transmembrane region" description="Helical" evidence="5">
    <location>
        <begin position="400"/>
        <end position="419"/>
    </location>
</feature>
<evidence type="ECO:0000256" key="5">
    <source>
        <dbReference type="SAM" id="Phobius"/>
    </source>
</evidence>
<feature type="transmembrane region" description="Helical" evidence="5">
    <location>
        <begin position="307"/>
        <end position="328"/>
    </location>
</feature>
<dbReference type="InterPro" id="IPR005828">
    <property type="entry name" value="MFS_sugar_transport-like"/>
</dbReference>
<proteinExistence type="predicted"/>
<evidence type="ECO:0000259" key="6">
    <source>
        <dbReference type="PROSITE" id="PS50850"/>
    </source>
</evidence>
<keyword evidence="3 5" id="KW-1133">Transmembrane helix</keyword>
<dbReference type="InterPro" id="IPR036259">
    <property type="entry name" value="MFS_trans_sf"/>
</dbReference>
<evidence type="ECO:0000313" key="8">
    <source>
        <dbReference type="Proteomes" id="UP000218231"/>
    </source>
</evidence>
<feature type="transmembrane region" description="Helical" evidence="5">
    <location>
        <begin position="364"/>
        <end position="388"/>
    </location>
</feature>
<evidence type="ECO:0000313" key="7">
    <source>
        <dbReference type="EMBL" id="PAV75090.1"/>
    </source>
</evidence>
<accession>A0A2A2KMH1</accession>
<dbReference type="SUPFAM" id="SSF103473">
    <property type="entry name" value="MFS general substrate transporter"/>
    <property type="match status" value="2"/>
</dbReference>
<keyword evidence="8" id="KW-1185">Reference proteome</keyword>
<dbReference type="Pfam" id="PF00083">
    <property type="entry name" value="Sugar_tr"/>
    <property type="match status" value="2"/>
</dbReference>
<dbReference type="PANTHER" id="PTHR24064">
    <property type="entry name" value="SOLUTE CARRIER FAMILY 22 MEMBER"/>
    <property type="match status" value="1"/>
</dbReference>
<dbReference type="EMBL" id="LIAE01008213">
    <property type="protein sequence ID" value="PAV75090.1"/>
    <property type="molecule type" value="Genomic_DNA"/>
</dbReference>
<reference evidence="7 8" key="1">
    <citation type="journal article" date="2017" name="Curr. Biol.">
        <title>Genome architecture and evolution of a unichromosomal asexual nematode.</title>
        <authorList>
            <person name="Fradin H."/>
            <person name="Zegar C."/>
            <person name="Gutwein M."/>
            <person name="Lucas J."/>
            <person name="Kovtun M."/>
            <person name="Corcoran D."/>
            <person name="Baugh L.R."/>
            <person name="Kiontke K."/>
            <person name="Gunsalus K."/>
            <person name="Fitch D.H."/>
            <person name="Piano F."/>
        </authorList>
    </citation>
    <scope>NUCLEOTIDE SEQUENCE [LARGE SCALE GENOMIC DNA]</scope>
    <source>
        <strain evidence="7">PF1309</strain>
    </source>
</reference>
<dbReference type="GO" id="GO:0022857">
    <property type="term" value="F:transmembrane transporter activity"/>
    <property type="evidence" value="ECO:0007669"/>
    <property type="project" value="InterPro"/>
</dbReference>
<comment type="subcellular location">
    <subcellularLocation>
        <location evidence="1">Membrane</location>
        <topology evidence="1">Multi-pass membrane protein</topology>
    </subcellularLocation>
</comment>
<dbReference type="STRING" id="2018661.A0A2A2KMH1"/>
<gene>
    <name evidence="7" type="ORF">WR25_02156</name>
</gene>